<feature type="transmembrane region" description="Helical" evidence="2">
    <location>
        <begin position="279"/>
        <end position="298"/>
    </location>
</feature>
<evidence type="ECO:0000313" key="5">
    <source>
        <dbReference type="Proteomes" id="UP000230852"/>
    </source>
</evidence>
<dbReference type="SUPFAM" id="SSF49503">
    <property type="entry name" value="Cupredoxins"/>
    <property type="match status" value="1"/>
</dbReference>
<dbReference type="Proteomes" id="UP000230852">
    <property type="component" value="Unassembled WGS sequence"/>
</dbReference>
<sequence length="450" mass="49114">MSQYKKIYISGMTCVSCEHLISQDVSKLPNVEKVEVSHKTQIAQVYFSNDKPDNQEIIKAIEKLGYSASENPIEKSAKKKQKVTGAQWAWSLFIVFCIYLVYKYFVWIGVLDWIQIDSKNIGYGAAFLIGIVASMSTCLAVVGAVVMSFGAKYKSEGNQFSKNARPHLLFHAGRIGGFFLLGGLLGLLGNFVQFSPSILSIFSILIAVVLFWLALNILGFLPSMTTLGIHMPKSSMNVWQKLKQSEHAMAPMLLGAFTFFLPCGFTQSMQLFAVSSGSFWIGALTLAFFALGTSPILFSIGMASSKASNKKNIVLQKVIGFIIFAFAFYTLSSGLAVRGIGLTDFLKNTGSKSNSVVSVTNSEGVQVIKMAVEYSGYNPDVIKIKAGVPVRWEIDGKQITGCTSDIVVPNLKINKKLNSGLNVIEFTAPNKGTLNFSCGMGMVRGKFIVE</sequence>
<keyword evidence="2" id="KW-0472">Membrane</keyword>
<protein>
    <recommendedName>
        <fullName evidence="3">HMA domain-containing protein</fullName>
    </recommendedName>
</protein>
<dbReference type="InterPro" id="IPR036163">
    <property type="entry name" value="HMA_dom_sf"/>
</dbReference>
<dbReference type="InterPro" id="IPR006121">
    <property type="entry name" value="HMA_dom"/>
</dbReference>
<dbReference type="PANTHER" id="PTHR42208">
    <property type="entry name" value="HEAVY METAL TRANSPORTER-RELATED"/>
    <property type="match status" value="1"/>
</dbReference>
<dbReference type="FunFam" id="3.30.70.100:FF:000001">
    <property type="entry name" value="ATPase copper transporting beta"/>
    <property type="match status" value="1"/>
</dbReference>
<dbReference type="GO" id="GO:0046872">
    <property type="term" value="F:metal ion binding"/>
    <property type="evidence" value="ECO:0007669"/>
    <property type="project" value="UniProtKB-KW"/>
</dbReference>
<proteinExistence type="predicted"/>
<feature type="transmembrane region" description="Helical" evidence="2">
    <location>
        <begin position="88"/>
        <end position="109"/>
    </location>
</feature>
<dbReference type="Pfam" id="PF00403">
    <property type="entry name" value="HMA"/>
    <property type="match status" value="1"/>
</dbReference>
<dbReference type="Gene3D" id="3.30.70.100">
    <property type="match status" value="1"/>
</dbReference>
<dbReference type="PROSITE" id="PS50846">
    <property type="entry name" value="HMA_2"/>
    <property type="match status" value="1"/>
</dbReference>
<dbReference type="SUPFAM" id="SSF55008">
    <property type="entry name" value="HMA, heavy metal-associated domain"/>
    <property type="match status" value="1"/>
</dbReference>
<keyword evidence="2" id="KW-1133">Transmembrane helix</keyword>
<accession>A0A2H0TZP8</accession>
<dbReference type="PANTHER" id="PTHR42208:SF1">
    <property type="entry name" value="HEAVY METAL TRANSPORTER"/>
    <property type="match status" value="1"/>
</dbReference>
<feature type="transmembrane region" description="Helical" evidence="2">
    <location>
        <begin position="318"/>
        <end position="337"/>
    </location>
</feature>
<dbReference type="InterPro" id="IPR028096">
    <property type="entry name" value="EfeO_Cupredoxin"/>
</dbReference>
<evidence type="ECO:0000313" key="4">
    <source>
        <dbReference type="EMBL" id="PIR78706.1"/>
    </source>
</evidence>
<keyword evidence="1" id="KW-0479">Metal-binding</keyword>
<dbReference type="CDD" id="cd00371">
    <property type="entry name" value="HMA"/>
    <property type="match status" value="1"/>
</dbReference>
<feature type="transmembrane region" description="Helical" evidence="2">
    <location>
        <begin position="121"/>
        <end position="147"/>
    </location>
</feature>
<feature type="domain" description="HMA" evidence="3">
    <location>
        <begin position="3"/>
        <end position="69"/>
    </location>
</feature>
<dbReference type="EMBL" id="PFBU01000005">
    <property type="protein sequence ID" value="PIR78706.1"/>
    <property type="molecule type" value="Genomic_DNA"/>
</dbReference>
<comment type="caution">
    <text evidence="4">The sequence shown here is derived from an EMBL/GenBank/DDBJ whole genome shotgun (WGS) entry which is preliminary data.</text>
</comment>
<keyword evidence="2" id="KW-0812">Transmembrane</keyword>
<evidence type="ECO:0000256" key="2">
    <source>
        <dbReference type="SAM" id="Phobius"/>
    </source>
</evidence>
<dbReference type="Gene3D" id="2.60.40.420">
    <property type="entry name" value="Cupredoxins - blue copper proteins"/>
    <property type="match status" value="1"/>
</dbReference>
<dbReference type="Pfam" id="PF13386">
    <property type="entry name" value="DsbD_2"/>
    <property type="match status" value="1"/>
</dbReference>
<dbReference type="InterPro" id="IPR008972">
    <property type="entry name" value="Cupredoxin"/>
</dbReference>
<gene>
    <name evidence="4" type="ORF">COU28_00250</name>
</gene>
<dbReference type="InterPro" id="IPR039447">
    <property type="entry name" value="UreH-like_TM_dom"/>
</dbReference>
<feature type="transmembrane region" description="Helical" evidence="2">
    <location>
        <begin position="248"/>
        <end position="267"/>
    </location>
</feature>
<dbReference type="AlphaFoldDB" id="A0A2H0TZP8"/>
<evidence type="ECO:0000256" key="1">
    <source>
        <dbReference type="ARBA" id="ARBA00022723"/>
    </source>
</evidence>
<evidence type="ECO:0000259" key="3">
    <source>
        <dbReference type="PROSITE" id="PS50846"/>
    </source>
</evidence>
<feature type="transmembrane region" description="Helical" evidence="2">
    <location>
        <begin position="168"/>
        <end position="192"/>
    </location>
</feature>
<dbReference type="Pfam" id="PF13473">
    <property type="entry name" value="Cupredoxin_1"/>
    <property type="match status" value="1"/>
</dbReference>
<organism evidence="4 5">
    <name type="scientific">Candidatus Magasanikbacteria bacterium CG10_big_fil_rev_8_21_14_0_10_36_16</name>
    <dbReference type="NCBI Taxonomy" id="1974645"/>
    <lineage>
        <taxon>Bacteria</taxon>
        <taxon>Candidatus Magasanikiibacteriota</taxon>
    </lineage>
</organism>
<feature type="transmembrane region" description="Helical" evidence="2">
    <location>
        <begin position="198"/>
        <end position="227"/>
    </location>
</feature>
<reference evidence="5" key="1">
    <citation type="submission" date="2017-09" db="EMBL/GenBank/DDBJ databases">
        <title>Depth-based differentiation of microbial function through sediment-hosted aquifers and enrichment of novel symbionts in the deep terrestrial subsurface.</title>
        <authorList>
            <person name="Probst A.J."/>
            <person name="Ladd B."/>
            <person name="Jarett J.K."/>
            <person name="Geller-Mcgrath D.E."/>
            <person name="Sieber C.M.K."/>
            <person name="Emerson J.B."/>
            <person name="Anantharaman K."/>
            <person name="Thomas B.C."/>
            <person name="Malmstrom R."/>
            <person name="Stieglmeier M."/>
            <person name="Klingl A."/>
            <person name="Woyke T."/>
            <person name="Ryan C.M."/>
            <person name="Banfield J.F."/>
        </authorList>
    </citation>
    <scope>NUCLEOTIDE SEQUENCE [LARGE SCALE GENOMIC DNA]</scope>
</reference>
<name>A0A2H0TZP8_9BACT</name>